<protein>
    <submittedName>
        <fullName evidence="2">Uncharacterized protein</fullName>
    </submittedName>
</protein>
<feature type="chain" id="PRO_5001517616" evidence="1">
    <location>
        <begin position="21"/>
        <end position="312"/>
    </location>
</feature>
<dbReference type="OrthoDB" id="1433593at2"/>
<gene>
    <name evidence="2" type="ORF">ATO12_12655</name>
</gene>
<proteinExistence type="predicted"/>
<organism evidence="2 3">
    <name type="scientific">Aquimarina atlantica</name>
    <dbReference type="NCBI Taxonomy" id="1317122"/>
    <lineage>
        <taxon>Bacteria</taxon>
        <taxon>Pseudomonadati</taxon>
        <taxon>Bacteroidota</taxon>
        <taxon>Flavobacteriia</taxon>
        <taxon>Flavobacteriales</taxon>
        <taxon>Flavobacteriaceae</taxon>
        <taxon>Aquimarina</taxon>
    </lineage>
</organism>
<name>A0A023BX80_9FLAO</name>
<feature type="signal peptide" evidence="1">
    <location>
        <begin position="1"/>
        <end position="20"/>
    </location>
</feature>
<keyword evidence="3" id="KW-1185">Reference proteome</keyword>
<evidence type="ECO:0000313" key="3">
    <source>
        <dbReference type="Proteomes" id="UP000023541"/>
    </source>
</evidence>
<accession>A0A023BX80</accession>
<dbReference type="AlphaFoldDB" id="A0A023BX80"/>
<dbReference type="Proteomes" id="UP000023541">
    <property type="component" value="Unassembled WGS sequence"/>
</dbReference>
<evidence type="ECO:0000256" key="1">
    <source>
        <dbReference type="SAM" id="SignalP"/>
    </source>
</evidence>
<reference evidence="2 3" key="1">
    <citation type="submission" date="2014-04" db="EMBL/GenBank/DDBJ databases">
        <title>Aquimarina sp. 22II-S11-z7 Genome Sequencing.</title>
        <authorList>
            <person name="Lai Q."/>
        </authorList>
    </citation>
    <scope>NUCLEOTIDE SEQUENCE [LARGE SCALE GENOMIC DNA]</scope>
    <source>
        <strain evidence="2 3">22II-S11-z7</strain>
    </source>
</reference>
<comment type="caution">
    <text evidence="2">The sequence shown here is derived from an EMBL/GenBank/DDBJ whole genome shotgun (WGS) entry which is preliminary data.</text>
</comment>
<dbReference type="EMBL" id="AQRA01000003">
    <property type="protein sequence ID" value="EZH74610.1"/>
    <property type="molecule type" value="Genomic_DNA"/>
</dbReference>
<sequence>MKKFLTICLTILFYSLQANATTDTNLTSFCSNSKEKGATEQTQFSWKDEFYWHVNLDKPLKEYLTENDKANKQIAFGFVIHNQITYLDLKLTEAEMEQTSYVFDILPSPEKATDFFELNAFLALESEVRYYMGKKKHMKAEIFYESDETDSNGDKIKILKNTFSIDLSDFDKDINFQRMSKVQESAVENRAKKTFLPEVFNTSGAFKDPSLSKTNIKRLFETQVKGAKVLKLSIDTAGSDWLVQKDEYDRTSFMSTGKEIGIAYSINGECFFNPAMYLERPYLGGGKYGKLNVPGAAVSHLYIVKIACENIK</sequence>
<evidence type="ECO:0000313" key="2">
    <source>
        <dbReference type="EMBL" id="EZH74610.1"/>
    </source>
</evidence>
<dbReference type="RefSeq" id="WP_034241189.1">
    <property type="nucleotide sequence ID" value="NZ_AQRA01000003.1"/>
</dbReference>
<keyword evidence="1" id="KW-0732">Signal</keyword>
<dbReference type="STRING" id="1317122.ATO12_12655"/>